<evidence type="ECO:0000256" key="1">
    <source>
        <dbReference type="SAM" id="MobiDB-lite"/>
    </source>
</evidence>
<feature type="signal peptide" evidence="2">
    <location>
        <begin position="1"/>
        <end position="21"/>
    </location>
</feature>
<dbReference type="OrthoDB" id="7408224at2"/>
<reference evidence="3 4" key="1">
    <citation type="submission" date="2020-08" db="EMBL/GenBank/DDBJ databases">
        <title>Genomic Encyclopedia of Type Strains, Phase IV (KMG-IV): sequencing the most valuable type-strain genomes for metagenomic binning, comparative biology and taxonomic classification.</title>
        <authorList>
            <person name="Goeker M."/>
        </authorList>
    </citation>
    <scope>NUCLEOTIDE SEQUENCE [LARGE SCALE GENOMIC DNA]</scope>
    <source>
        <strain evidence="3 4">DSM 17507</strain>
    </source>
</reference>
<gene>
    <name evidence="3" type="ORF">GGR37_001091</name>
</gene>
<keyword evidence="2" id="KW-0732">Signal</keyword>
<dbReference type="EMBL" id="JACHOA010000002">
    <property type="protein sequence ID" value="MBB4612832.1"/>
    <property type="molecule type" value="Genomic_DNA"/>
</dbReference>
<dbReference type="RefSeq" id="WP_144907752.1">
    <property type="nucleotide sequence ID" value="NZ_JACHOA010000002.1"/>
</dbReference>
<feature type="compositionally biased region" description="Gly residues" evidence="1">
    <location>
        <begin position="24"/>
        <end position="37"/>
    </location>
</feature>
<feature type="compositionally biased region" description="Basic and acidic residues" evidence="1">
    <location>
        <begin position="39"/>
        <end position="114"/>
    </location>
</feature>
<evidence type="ECO:0000256" key="2">
    <source>
        <dbReference type="SAM" id="SignalP"/>
    </source>
</evidence>
<sequence>MHKLMLMAGVAALAASAPALAQGNGNGNGGGNQGGGPAKAEKMDRGGQKGPDKAKGPEKRAEMGPDKQRGNPGKGPDRADRPQDIEKAERQVFRNNDRRDAVRRDDSPANRDVVRVASRQWQDGRYRYDDSRYLIPVSANCPPGLAKKNNGCLPPGQAKKLAVSRSWGDWYPVRYLGNDYDWRYGNGYIYRVGNGGLVSGLVPLLGGALFGGQVWPTQYTDYAVPTYYDRYYGFDDGYDYRYAQNAIFEVNPQSNLIEGIAALLTGDTWAVGQPMPAGYDFYNVPPTWRDRYADTPDSMYRYSDGYVYEVDPTTQLVRAVIELIA</sequence>
<dbReference type="AlphaFoldDB" id="A0A7W7A9R2"/>
<evidence type="ECO:0000313" key="3">
    <source>
        <dbReference type="EMBL" id="MBB4612832.1"/>
    </source>
</evidence>
<keyword evidence="4" id="KW-1185">Reference proteome</keyword>
<proteinExistence type="predicted"/>
<organism evidence="3 4">
    <name type="scientific">Novosphingobium taihuense</name>
    <dbReference type="NCBI Taxonomy" id="260085"/>
    <lineage>
        <taxon>Bacteria</taxon>
        <taxon>Pseudomonadati</taxon>
        <taxon>Pseudomonadota</taxon>
        <taxon>Alphaproteobacteria</taxon>
        <taxon>Sphingomonadales</taxon>
        <taxon>Sphingomonadaceae</taxon>
        <taxon>Novosphingobium</taxon>
    </lineage>
</organism>
<accession>A0A7W7A9R2</accession>
<feature type="chain" id="PRO_5031300050" description="Nickel/cobalt transporter regulator" evidence="2">
    <location>
        <begin position="22"/>
        <end position="325"/>
    </location>
</feature>
<evidence type="ECO:0000313" key="4">
    <source>
        <dbReference type="Proteomes" id="UP000538566"/>
    </source>
</evidence>
<feature type="region of interest" description="Disordered" evidence="1">
    <location>
        <begin position="20"/>
        <end position="115"/>
    </location>
</feature>
<protein>
    <recommendedName>
        <fullName evidence="5">Nickel/cobalt transporter regulator</fullName>
    </recommendedName>
</protein>
<name>A0A7W7A9R2_9SPHN</name>
<comment type="caution">
    <text evidence="3">The sequence shown here is derived from an EMBL/GenBank/DDBJ whole genome shotgun (WGS) entry which is preliminary data.</text>
</comment>
<dbReference type="Proteomes" id="UP000538566">
    <property type="component" value="Unassembled WGS sequence"/>
</dbReference>
<evidence type="ECO:0008006" key="5">
    <source>
        <dbReference type="Google" id="ProtNLM"/>
    </source>
</evidence>
<dbReference type="Gene3D" id="3.10.450.160">
    <property type="entry name" value="inner membrane protein cigr"/>
    <property type="match status" value="1"/>
</dbReference>